<sequence length="91" mass="10891">MNKKKGDNTSKNIMNEEDVRFECYDGLYVCEQCEYLLNRTFLHIISKDYSYINSYDCPRCHVQMPQKPLLDEIEENSLKCPDCEEEKLEIR</sequence>
<evidence type="ECO:0000313" key="2">
    <source>
        <dbReference type="Proteomes" id="UP000652153"/>
    </source>
</evidence>
<gene>
    <name evidence="1" type="ORF">GCM10008014_24850</name>
</gene>
<evidence type="ECO:0000313" key="1">
    <source>
        <dbReference type="EMBL" id="GGH55335.1"/>
    </source>
</evidence>
<dbReference type="Proteomes" id="UP000652153">
    <property type="component" value="Unassembled WGS sequence"/>
</dbReference>
<dbReference type="EMBL" id="BMFU01000003">
    <property type="protein sequence ID" value="GGH55335.1"/>
    <property type="molecule type" value="Genomic_DNA"/>
</dbReference>
<dbReference type="RefSeq" id="WP_188592612.1">
    <property type="nucleotide sequence ID" value="NZ_BMFU01000003.1"/>
</dbReference>
<protein>
    <submittedName>
        <fullName evidence="1">Uncharacterized protein</fullName>
    </submittedName>
</protein>
<reference evidence="2" key="1">
    <citation type="journal article" date="2019" name="Int. J. Syst. Evol. Microbiol.">
        <title>The Global Catalogue of Microorganisms (GCM) 10K type strain sequencing project: providing services to taxonomists for standard genome sequencing and annotation.</title>
        <authorList>
            <consortium name="The Broad Institute Genomics Platform"/>
            <consortium name="The Broad Institute Genome Sequencing Center for Infectious Disease"/>
            <person name="Wu L."/>
            <person name="Ma J."/>
        </authorList>
    </citation>
    <scope>NUCLEOTIDE SEQUENCE [LARGE SCALE GENOMIC DNA]</scope>
    <source>
        <strain evidence="2">CGMCC 1.12770</strain>
    </source>
</reference>
<proteinExistence type="predicted"/>
<name>A0ABQ1ZAA3_9BACL</name>
<comment type="caution">
    <text evidence="1">The sequence shown here is derived from an EMBL/GenBank/DDBJ whole genome shotgun (WGS) entry which is preliminary data.</text>
</comment>
<keyword evidence="2" id="KW-1185">Reference proteome</keyword>
<accession>A0ABQ1ZAA3</accession>
<organism evidence="1 2">
    <name type="scientific">Paenibacillus silvae</name>
    <dbReference type="NCBI Taxonomy" id="1325358"/>
    <lineage>
        <taxon>Bacteria</taxon>
        <taxon>Bacillati</taxon>
        <taxon>Bacillota</taxon>
        <taxon>Bacilli</taxon>
        <taxon>Bacillales</taxon>
        <taxon>Paenibacillaceae</taxon>
        <taxon>Paenibacillus</taxon>
    </lineage>
</organism>